<evidence type="ECO:0000313" key="3">
    <source>
        <dbReference type="EMBL" id="SEF96190.1"/>
    </source>
</evidence>
<dbReference type="Pfam" id="PF00156">
    <property type="entry name" value="Pribosyltran"/>
    <property type="match status" value="1"/>
</dbReference>
<evidence type="ECO:0000256" key="1">
    <source>
        <dbReference type="ARBA" id="ARBA00008007"/>
    </source>
</evidence>
<dbReference type="GO" id="GO:0016740">
    <property type="term" value="F:transferase activity"/>
    <property type="evidence" value="ECO:0007669"/>
    <property type="project" value="UniProtKB-KW"/>
</dbReference>
<evidence type="ECO:0000259" key="2">
    <source>
        <dbReference type="Pfam" id="PF00156"/>
    </source>
</evidence>
<organism evidence="3 4">
    <name type="scientific">Thermomonospora echinospora</name>
    <dbReference type="NCBI Taxonomy" id="1992"/>
    <lineage>
        <taxon>Bacteria</taxon>
        <taxon>Bacillati</taxon>
        <taxon>Actinomycetota</taxon>
        <taxon>Actinomycetes</taxon>
        <taxon>Streptosporangiales</taxon>
        <taxon>Thermomonosporaceae</taxon>
        <taxon>Thermomonospora</taxon>
    </lineage>
</organism>
<dbReference type="PANTHER" id="PTHR47505:SF1">
    <property type="entry name" value="DNA UTILIZATION PROTEIN YHGH"/>
    <property type="match status" value="1"/>
</dbReference>
<dbReference type="InterPro" id="IPR000836">
    <property type="entry name" value="PRTase_dom"/>
</dbReference>
<accession>A0A1H5W9X9</accession>
<proteinExistence type="inferred from homology"/>
<keyword evidence="3" id="KW-0808">Transferase</keyword>
<dbReference type="Proteomes" id="UP000236723">
    <property type="component" value="Unassembled WGS sequence"/>
</dbReference>
<dbReference type="InterPro" id="IPR029057">
    <property type="entry name" value="PRTase-like"/>
</dbReference>
<evidence type="ECO:0000313" key="4">
    <source>
        <dbReference type="Proteomes" id="UP000236723"/>
    </source>
</evidence>
<dbReference type="AlphaFoldDB" id="A0A1H5W9X9"/>
<dbReference type="InterPro" id="IPR051910">
    <property type="entry name" value="ComF/GntX_DNA_util-trans"/>
</dbReference>
<comment type="similarity">
    <text evidence="1">Belongs to the ComF/GntX family.</text>
</comment>
<dbReference type="PANTHER" id="PTHR47505">
    <property type="entry name" value="DNA UTILIZATION PROTEIN YHGH"/>
    <property type="match status" value="1"/>
</dbReference>
<name>A0A1H5W9X9_9ACTN</name>
<gene>
    <name evidence="3" type="ORF">SAMN04489712_102640</name>
</gene>
<dbReference type="EMBL" id="FNVO01000002">
    <property type="protein sequence ID" value="SEF96190.1"/>
    <property type="molecule type" value="Genomic_DNA"/>
</dbReference>
<feature type="domain" description="Phosphoribosyltransferase" evidence="2">
    <location>
        <begin position="42"/>
        <end position="101"/>
    </location>
</feature>
<protein>
    <submittedName>
        <fullName evidence="3">Phosphoribosyl transferase domain-containing protein</fullName>
    </submittedName>
</protein>
<dbReference type="SUPFAM" id="SSF53271">
    <property type="entry name" value="PRTase-like"/>
    <property type="match status" value="1"/>
</dbReference>
<reference evidence="4" key="1">
    <citation type="submission" date="2016-10" db="EMBL/GenBank/DDBJ databases">
        <authorList>
            <person name="Varghese N."/>
            <person name="Submissions S."/>
        </authorList>
    </citation>
    <scope>NUCLEOTIDE SEQUENCE [LARGE SCALE GENOMIC DNA]</scope>
    <source>
        <strain evidence="4">DSM 43163</strain>
    </source>
</reference>
<sequence>MRGLAEVAVRRLRAEGFPVACATVLRQGRPVADQAGLSAAARAANLAGALRVTAARRVHGRRVVVVDDVITSGATLTEATRAIEAAGAQVMAVATVAATPRRHH</sequence>
<dbReference type="Gene3D" id="3.40.50.2020">
    <property type="match status" value="1"/>
</dbReference>
<keyword evidence="4" id="KW-1185">Reference proteome</keyword>